<protein>
    <submittedName>
        <fullName evidence="1">Uncharacterized protein</fullName>
    </submittedName>
</protein>
<dbReference type="AlphaFoldDB" id="K3W6N4"/>
<accession>K3W6N4</accession>
<evidence type="ECO:0000313" key="2">
    <source>
        <dbReference type="Proteomes" id="UP000019132"/>
    </source>
</evidence>
<dbReference type="VEuPathDB" id="FungiDB:PYU1_G000625"/>
<dbReference type="Proteomes" id="UP000019132">
    <property type="component" value="Unassembled WGS sequence"/>
</dbReference>
<dbReference type="EMBL" id="GL376620">
    <property type="status" value="NOT_ANNOTATED_CDS"/>
    <property type="molecule type" value="Genomic_DNA"/>
</dbReference>
<reference evidence="2" key="1">
    <citation type="journal article" date="2010" name="Genome Biol.">
        <title>Genome sequence of the necrotrophic plant pathogen Pythium ultimum reveals original pathogenicity mechanisms and effector repertoire.</title>
        <authorList>
            <person name="Levesque C.A."/>
            <person name="Brouwer H."/>
            <person name="Cano L."/>
            <person name="Hamilton J.P."/>
            <person name="Holt C."/>
            <person name="Huitema E."/>
            <person name="Raffaele S."/>
            <person name="Robideau G.P."/>
            <person name="Thines M."/>
            <person name="Win J."/>
            <person name="Zerillo M.M."/>
            <person name="Beakes G.W."/>
            <person name="Boore J.L."/>
            <person name="Busam D."/>
            <person name="Dumas B."/>
            <person name="Ferriera S."/>
            <person name="Fuerstenberg S.I."/>
            <person name="Gachon C.M."/>
            <person name="Gaulin E."/>
            <person name="Govers F."/>
            <person name="Grenville-Briggs L."/>
            <person name="Horner N."/>
            <person name="Hostetler J."/>
            <person name="Jiang R.H."/>
            <person name="Johnson J."/>
            <person name="Krajaejun T."/>
            <person name="Lin H."/>
            <person name="Meijer H.J."/>
            <person name="Moore B."/>
            <person name="Morris P."/>
            <person name="Phuntmart V."/>
            <person name="Puiu D."/>
            <person name="Shetty J."/>
            <person name="Stajich J.E."/>
            <person name="Tripathy S."/>
            <person name="Wawra S."/>
            <person name="van West P."/>
            <person name="Whitty B.R."/>
            <person name="Coutinho P.M."/>
            <person name="Henrissat B."/>
            <person name="Martin F."/>
            <person name="Thomas P.D."/>
            <person name="Tyler B.M."/>
            <person name="De Vries R.P."/>
            <person name="Kamoun S."/>
            <person name="Yandell M."/>
            <person name="Tisserat N."/>
            <person name="Buell C.R."/>
        </authorList>
    </citation>
    <scope>NUCLEOTIDE SEQUENCE</scope>
    <source>
        <strain evidence="2">DAOM:BR144</strain>
    </source>
</reference>
<organism evidence="1 2">
    <name type="scientific">Globisporangium ultimum (strain ATCC 200006 / CBS 805.95 / DAOM BR144)</name>
    <name type="common">Pythium ultimum</name>
    <dbReference type="NCBI Taxonomy" id="431595"/>
    <lineage>
        <taxon>Eukaryota</taxon>
        <taxon>Sar</taxon>
        <taxon>Stramenopiles</taxon>
        <taxon>Oomycota</taxon>
        <taxon>Peronosporomycetes</taxon>
        <taxon>Pythiales</taxon>
        <taxon>Pythiaceae</taxon>
        <taxon>Globisporangium</taxon>
    </lineage>
</organism>
<evidence type="ECO:0000313" key="1">
    <source>
        <dbReference type="EnsemblProtists" id="PYU1_T000625"/>
    </source>
</evidence>
<reference evidence="1" key="3">
    <citation type="submission" date="2015-02" db="UniProtKB">
        <authorList>
            <consortium name="EnsemblProtists"/>
        </authorList>
    </citation>
    <scope>IDENTIFICATION</scope>
    <source>
        <strain evidence="1">DAOM BR144</strain>
    </source>
</reference>
<dbReference type="InParanoid" id="K3W6N4"/>
<proteinExistence type="predicted"/>
<name>K3W6N4_GLOUD</name>
<dbReference type="OMA" id="WWDASSA"/>
<reference evidence="2" key="2">
    <citation type="submission" date="2010-04" db="EMBL/GenBank/DDBJ databases">
        <authorList>
            <person name="Buell R."/>
            <person name="Hamilton J."/>
            <person name="Hostetler J."/>
        </authorList>
    </citation>
    <scope>NUCLEOTIDE SEQUENCE [LARGE SCALE GENOMIC DNA]</scope>
    <source>
        <strain evidence="2">DAOM:BR144</strain>
    </source>
</reference>
<dbReference type="eggNOG" id="ENOG502RXDD">
    <property type="taxonomic scope" value="Eukaryota"/>
</dbReference>
<dbReference type="EnsemblProtists" id="PYU1_T000625">
    <property type="protein sequence ID" value="PYU1_T000625"/>
    <property type="gene ID" value="PYU1_G000625"/>
</dbReference>
<keyword evidence="2" id="KW-1185">Reference proteome</keyword>
<dbReference type="HOGENOM" id="CLU_822522_0_0_1"/>
<sequence>MVFGVFTRRVSQQQSARAAVRSAASAFEAHFGAQQSVVARQTRQVAQQHHRIPAHYANDVTGIVAGVAIVGAIVGVGKMWWDASSAPAGNKYSPVAFEDIPHKEMTKFFAELITNVQALFKQIPEIENAMRTYMKSNNIELDDNQFKQALMQQLYQMMEALEQEIVGKRQWSRQSLEAAFETFAEDAEILALQQELQQIMQSVFPAPEPVDVPEHMTAEKTLEIFTSLVNGMETALKDMLAHAKNEGITNANKAMEEFQHLYLEQVEQFSEALMKTHGITQEIFTAALQKAVQEDDKFRQQVEAIYAKQAKTFRNLGLDVVDP</sequence>